<dbReference type="Proteomes" id="UP001271007">
    <property type="component" value="Unassembled WGS sequence"/>
</dbReference>
<dbReference type="Pfam" id="PF01494">
    <property type="entry name" value="FAD_binding_3"/>
    <property type="match status" value="1"/>
</dbReference>
<dbReference type="PANTHER" id="PTHR43004:SF5">
    <property type="entry name" value="FAD-BINDING DOMAIN-CONTAINING PROTEIN"/>
    <property type="match status" value="1"/>
</dbReference>
<sequence length="619" mass="67626">MPDQKVDVFISGAGPVGLLLSYELLRLGISTHIIDAADKASPAFPMLGRASTLYPRTLEMLDQLDLYDDMAQVGLVGRRSVTFKEGKRVGGRGWTKVVEGLTDTFFDFSLNIRLKYSEDILRRRNTELGGTVHAPVRLVDMVLDENAEDEWKVTATCADFAGETHRVRAKYVVGCDGGSSAVRKLAGIPFEGEDKEDHWVRIDGKVKTNMPDSRVGFGSIESKTHGNVLWVALDHGATRIGYALSPALFAKYGRKMSQEDAVKEAKAAMAPFEVEFETVDWHTVYGVKQHVAARLQDRERILLAGDAAHTHSSGSAQGMNTGTHDAVSLGWRLAGVLNGWYKPGVLASYSTERKVAADTLIANDRMISALISGHKHGQFRDRGEDTNTLLSEFLGSAAGFTTGLGIEYEPSSLNDVEGSLSASVRPGQRAPDVLLRKNGLPHPLRLNQVTKNSGKFQGLVFTGDVPKTRPVLKSMRTQFNKHAPRLQHAVSFVTIVRGHDIAFEEYLGVEPFGNAYWDMDHSAHTRYGTSPESGDIIVLRPDGIVGFIASLDKFGAVVEYLERHVVPRGVGRPGINGVNGHVGELINLDENNLYYQQAKVQAREQGLPEGTESGAISAH</sequence>
<dbReference type="AlphaFoldDB" id="A0AAJ0GA37"/>
<dbReference type="InterPro" id="IPR036249">
    <property type="entry name" value="Thioredoxin-like_sf"/>
</dbReference>
<organism evidence="7 8">
    <name type="scientific">Extremus antarcticus</name>
    <dbReference type="NCBI Taxonomy" id="702011"/>
    <lineage>
        <taxon>Eukaryota</taxon>
        <taxon>Fungi</taxon>
        <taxon>Dikarya</taxon>
        <taxon>Ascomycota</taxon>
        <taxon>Pezizomycotina</taxon>
        <taxon>Dothideomycetes</taxon>
        <taxon>Dothideomycetidae</taxon>
        <taxon>Mycosphaerellales</taxon>
        <taxon>Extremaceae</taxon>
        <taxon>Extremus</taxon>
    </lineage>
</organism>
<accession>A0AAJ0GA37</accession>
<evidence type="ECO:0008006" key="9">
    <source>
        <dbReference type="Google" id="ProtNLM"/>
    </source>
</evidence>
<dbReference type="Gene3D" id="3.50.50.60">
    <property type="entry name" value="FAD/NAD(P)-binding domain"/>
    <property type="match status" value="1"/>
</dbReference>
<evidence type="ECO:0000256" key="2">
    <source>
        <dbReference type="ARBA" id="ARBA00022630"/>
    </source>
</evidence>
<feature type="domain" description="Phenol hydroxylase-like C-terminal dimerisation" evidence="6">
    <location>
        <begin position="406"/>
        <end position="567"/>
    </location>
</feature>
<evidence type="ECO:0000313" key="7">
    <source>
        <dbReference type="EMBL" id="KAK3054039.1"/>
    </source>
</evidence>
<dbReference type="InterPro" id="IPR012941">
    <property type="entry name" value="Phe_hydrox_C_dim_dom"/>
</dbReference>
<reference evidence="7" key="1">
    <citation type="submission" date="2023-04" db="EMBL/GenBank/DDBJ databases">
        <title>Black Yeasts Isolated from many extreme environments.</title>
        <authorList>
            <person name="Coleine C."/>
            <person name="Stajich J.E."/>
            <person name="Selbmann L."/>
        </authorList>
    </citation>
    <scope>NUCLEOTIDE SEQUENCE</scope>
    <source>
        <strain evidence="7">CCFEE 5312</strain>
    </source>
</reference>
<dbReference type="SUPFAM" id="SSF54373">
    <property type="entry name" value="FAD-linked reductases, C-terminal domain"/>
    <property type="match status" value="1"/>
</dbReference>
<keyword evidence="4" id="KW-0560">Oxidoreductase</keyword>
<dbReference type="GO" id="GO:0016709">
    <property type="term" value="F:oxidoreductase activity, acting on paired donors, with incorporation or reduction of molecular oxygen, NAD(P)H as one donor, and incorporation of one atom of oxygen"/>
    <property type="evidence" value="ECO:0007669"/>
    <property type="project" value="UniProtKB-ARBA"/>
</dbReference>
<dbReference type="InterPro" id="IPR038220">
    <property type="entry name" value="PHOX_C_sf"/>
</dbReference>
<feature type="domain" description="FAD-binding" evidence="5">
    <location>
        <begin position="5"/>
        <end position="362"/>
    </location>
</feature>
<dbReference type="Gene3D" id="3.40.30.20">
    <property type="match status" value="1"/>
</dbReference>
<evidence type="ECO:0000256" key="3">
    <source>
        <dbReference type="ARBA" id="ARBA00022827"/>
    </source>
</evidence>
<dbReference type="PRINTS" id="PR00420">
    <property type="entry name" value="RNGMNOXGNASE"/>
</dbReference>
<proteinExistence type="inferred from homology"/>
<name>A0AAJ0GA37_9PEZI</name>
<dbReference type="InterPro" id="IPR002938">
    <property type="entry name" value="FAD-bd"/>
</dbReference>
<dbReference type="SUPFAM" id="SSF51905">
    <property type="entry name" value="FAD/NAD(P)-binding domain"/>
    <property type="match status" value="1"/>
</dbReference>
<gene>
    <name evidence="7" type="ORF">LTR09_004817</name>
</gene>
<dbReference type="EMBL" id="JAWDJX010000013">
    <property type="protein sequence ID" value="KAK3054039.1"/>
    <property type="molecule type" value="Genomic_DNA"/>
</dbReference>
<dbReference type="PANTHER" id="PTHR43004">
    <property type="entry name" value="TRK SYSTEM POTASSIUM UPTAKE PROTEIN"/>
    <property type="match status" value="1"/>
</dbReference>
<comment type="caution">
    <text evidence="7">The sequence shown here is derived from an EMBL/GenBank/DDBJ whole genome shotgun (WGS) entry which is preliminary data.</text>
</comment>
<evidence type="ECO:0000259" key="5">
    <source>
        <dbReference type="Pfam" id="PF01494"/>
    </source>
</evidence>
<dbReference type="GO" id="GO:0071949">
    <property type="term" value="F:FAD binding"/>
    <property type="evidence" value="ECO:0007669"/>
    <property type="project" value="InterPro"/>
</dbReference>
<evidence type="ECO:0000259" key="6">
    <source>
        <dbReference type="Pfam" id="PF07976"/>
    </source>
</evidence>
<keyword evidence="2" id="KW-0285">Flavoprotein</keyword>
<dbReference type="InterPro" id="IPR036188">
    <property type="entry name" value="FAD/NAD-bd_sf"/>
</dbReference>
<evidence type="ECO:0000313" key="8">
    <source>
        <dbReference type="Proteomes" id="UP001271007"/>
    </source>
</evidence>
<keyword evidence="3" id="KW-0274">FAD</keyword>
<evidence type="ECO:0000256" key="1">
    <source>
        <dbReference type="ARBA" id="ARBA00007801"/>
    </source>
</evidence>
<dbReference type="Pfam" id="PF07976">
    <property type="entry name" value="Phe_hydrox_dim"/>
    <property type="match status" value="1"/>
</dbReference>
<evidence type="ECO:0000256" key="4">
    <source>
        <dbReference type="ARBA" id="ARBA00023002"/>
    </source>
</evidence>
<comment type="similarity">
    <text evidence="1">Belongs to the PheA/TfdB FAD monooxygenase family.</text>
</comment>
<dbReference type="InterPro" id="IPR050641">
    <property type="entry name" value="RIFMO-like"/>
</dbReference>
<protein>
    <recommendedName>
        <fullName evidence="9">FAD-binding domain-containing protein</fullName>
    </recommendedName>
</protein>
<dbReference type="SUPFAM" id="SSF52833">
    <property type="entry name" value="Thioredoxin-like"/>
    <property type="match status" value="1"/>
</dbReference>
<dbReference type="Gene3D" id="3.30.9.10">
    <property type="entry name" value="D-Amino Acid Oxidase, subunit A, domain 2"/>
    <property type="match status" value="1"/>
</dbReference>
<keyword evidence="8" id="KW-1185">Reference proteome</keyword>